<evidence type="ECO:0000313" key="10">
    <source>
        <dbReference type="Proteomes" id="UP001142810"/>
    </source>
</evidence>
<reference evidence="9" key="1">
    <citation type="submission" date="2022-11" db="EMBL/GenBank/DDBJ databases">
        <title>Alteromonas sp. nov., isolated from sea water of the Qingdao.</title>
        <authorList>
            <person name="Wang Q."/>
        </authorList>
    </citation>
    <scope>NUCLEOTIDE SEQUENCE</scope>
    <source>
        <strain evidence="9">ASW11-7</strain>
    </source>
</reference>
<evidence type="ECO:0000256" key="5">
    <source>
        <dbReference type="ARBA" id="ARBA00022801"/>
    </source>
</evidence>
<dbReference type="InterPro" id="IPR019127">
    <property type="entry name" value="Exosortase"/>
</dbReference>
<evidence type="ECO:0000256" key="3">
    <source>
        <dbReference type="ARBA" id="ARBA00022670"/>
    </source>
</evidence>
<dbReference type="Proteomes" id="UP001142810">
    <property type="component" value="Unassembled WGS sequence"/>
</dbReference>
<evidence type="ECO:0000256" key="1">
    <source>
        <dbReference type="ARBA" id="ARBA00004651"/>
    </source>
</evidence>
<evidence type="ECO:0000256" key="6">
    <source>
        <dbReference type="ARBA" id="ARBA00022989"/>
    </source>
</evidence>
<keyword evidence="5" id="KW-0378">Hydrolase</keyword>
<evidence type="ECO:0000256" key="7">
    <source>
        <dbReference type="ARBA" id="ARBA00023136"/>
    </source>
</evidence>
<proteinExistence type="predicted"/>
<comment type="subcellular location">
    <subcellularLocation>
        <location evidence="1">Cell membrane</location>
        <topology evidence="1">Multi-pass membrane protein</topology>
    </subcellularLocation>
</comment>
<feature type="transmembrane region" description="Helical" evidence="8">
    <location>
        <begin position="73"/>
        <end position="89"/>
    </location>
</feature>
<keyword evidence="7 8" id="KW-0472">Membrane</keyword>
<keyword evidence="2" id="KW-1003">Cell membrane</keyword>
<dbReference type="RefSeq" id="WP_265615951.1">
    <property type="nucleotide sequence ID" value="NZ_JAPFRD010000002.1"/>
</dbReference>
<accession>A0ABT3P3D5</accession>
<evidence type="ECO:0000256" key="2">
    <source>
        <dbReference type="ARBA" id="ARBA00022475"/>
    </source>
</evidence>
<name>A0ABT3P3D5_9ALTE</name>
<comment type="caution">
    <text evidence="9">The sequence shown here is derived from an EMBL/GenBank/DDBJ whole genome shotgun (WGS) entry which is preliminary data.</text>
</comment>
<evidence type="ECO:0000256" key="8">
    <source>
        <dbReference type="SAM" id="Phobius"/>
    </source>
</evidence>
<feature type="transmembrane region" description="Helical" evidence="8">
    <location>
        <begin position="288"/>
        <end position="310"/>
    </location>
</feature>
<organism evidence="9 10">
    <name type="scientific">Alteromonas aquimaris</name>
    <dbReference type="NCBI Taxonomy" id="2998417"/>
    <lineage>
        <taxon>Bacteria</taxon>
        <taxon>Pseudomonadati</taxon>
        <taxon>Pseudomonadota</taxon>
        <taxon>Gammaproteobacteria</taxon>
        <taxon>Alteromonadales</taxon>
        <taxon>Alteromonadaceae</taxon>
        <taxon>Alteromonas/Salinimonas group</taxon>
        <taxon>Alteromonas</taxon>
    </lineage>
</organism>
<keyword evidence="6 8" id="KW-1133">Transmembrane helix</keyword>
<feature type="transmembrane region" description="Helical" evidence="8">
    <location>
        <begin position="250"/>
        <end position="267"/>
    </location>
</feature>
<feature type="transmembrane region" description="Helical" evidence="8">
    <location>
        <begin position="7"/>
        <end position="28"/>
    </location>
</feature>
<evidence type="ECO:0000256" key="4">
    <source>
        <dbReference type="ARBA" id="ARBA00022692"/>
    </source>
</evidence>
<sequence length="485" mass="53958">MEKDRNLSPIWLAFLFISVFGVVCYFIIPDTFQSIHTLWSQNNHTYSHGYILLGFVAYALFVDKRWLYHQPSLLAIPLALAAGIVWVASNAIQVLLIQQMLLPVLLFTALLALVGVKNSFKAFVPILALYLALPVADFLITPLQDLTSLVVTTLLRWQGITAYIEGYDIHLPYGVMRISDGCAGVNYLLAGVCIGLFYSYLNLRKTSLKLWAISLIVILSLVGNWLRVWLLILIGYYSKMESGLVHEHGFFGWVIFALFAVGYFFYMRKLEVKDIDFQPADNKGELSVSGKLVAVFSITLIAFSAMPLTIKLLDDQSSSSQIVNITLPEKFKGLTEVQEASENYGIKISGADYSHIYAGNVNGLDVTLAILTFREQKQGKELIYFANRYGPGIKNGKKVEVNAGELNAAMLPNEMGIAYWGYKVANTFTTGGLETKLAQLRQVFSSPFASAVVLHVSCDRYCNGIEEELQVHGDIVNAIPEVEVN</sequence>
<feature type="transmembrane region" description="Helical" evidence="8">
    <location>
        <begin position="95"/>
        <end position="115"/>
    </location>
</feature>
<keyword evidence="3" id="KW-0645">Protease</keyword>
<gene>
    <name evidence="9" type="ORF">OPS25_01880</name>
</gene>
<dbReference type="NCBIfam" id="TIGR04178">
    <property type="entry name" value="exo_archaeo"/>
    <property type="match status" value="1"/>
</dbReference>
<evidence type="ECO:0000313" key="9">
    <source>
        <dbReference type="EMBL" id="MCW8107253.1"/>
    </source>
</evidence>
<keyword evidence="4 8" id="KW-0812">Transmembrane</keyword>
<feature type="transmembrane region" description="Helical" evidence="8">
    <location>
        <begin position="122"/>
        <end position="140"/>
    </location>
</feature>
<dbReference type="InterPro" id="IPR026392">
    <property type="entry name" value="Exo/Archaeosortase_dom"/>
</dbReference>
<feature type="transmembrane region" description="Helical" evidence="8">
    <location>
        <begin position="210"/>
        <end position="238"/>
    </location>
</feature>
<keyword evidence="10" id="KW-1185">Reference proteome</keyword>
<feature type="transmembrane region" description="Helical" evidence="8">
    <location>
        <begin position="44"/>
        <end position="61"/>
    </location>
</feature>
<protein>
    <submittedName>
        <fullName evidence="9">Exosortase</fullName>
    </submittedName>
</protein>
<dbReference type="InterPro" id="IPR013426">
    <property type="entry name" value="EpsH-like"/>
</dbReference>
<dbReference type="NCBIfam" id="TIGR02602">
    <property type="entry name" value="8TM_EpsH"/>
    <property type="match status" value="1"/>
</dbReference>
<feature type="transmembrane region" description="Helical" evidence="8">
    <location>
        <begin position="185"/>
        <end position="203"/>
    </location>
</feature>
<dbReference type="EMBL" id="JAPFRD010000002">
    <property type="protein sequence ID" value="MCW8107253.1"/>
    <property type="molecule type" value="Genomic_DNA"/>
</dbReference>
<dbReference type="Pfam" id="PF09721">
    <property type="entry name" value="Exosortase_EpsH"/>
    <property type="match status" value="1"/>
</dbReference>